<keyword evidence="1" id="KW-1133">Transmembrane helix</keyword>
<organism evidence="2 3">
    <name type="scientific">Nocardioides euryhalodurans</name>
    <dbReference type="NCBI Taxonomy" id="2518370"/>
    <lineage>
        <taxon>Bacteria</taxon>
        <taxon>Bacillati</taxon>
        <taxon>Actinomycetota</taxon>
        <taxon>Actinomycetes</taxon>
        <taxon>Propionibacteriales</taxon>
        <taxon>Nocardioidaceae</taxon>
        <taxon>Nocardioides</taxon>
    </lineage>
</organism>
<keyword evidence="1" id="KW-0812">Transmembrane</keyword>
<accession>A0A4P7GKQ7</accession>
<keyword evidence="1" id="KW-0472">Membrane</keyword>
<dbReference type="InterPro" id="IPR011044">
    <property type="entry name" value="Quino_amine_DH_bsu"/>
</dbReference>
<evidence type="ECO:0008006" key="4">
    <source>
        <dbReference type="Google" id="ProtNLM"/>
    </source>
</evidence>
<name>A0A4P7GKQ7_9ACTN</name>
<dbReference type="EMBL" id="CP038267">
    <property type="protein sequence ID" value="QBR92636.1"/>
    <property type="molecule type" value="Genomic_DNA"/>
</dbReference>
<feature type="transmembrane region" description="Helical" evidence="1">
    <location>
        <begin position="44"/>
        <end position="65"/>
    </location>
</feature>
<sequence length="389" mass="41574">MSVDQDLGAVLREVAEAHAAPEPDLAAITAGGRRRRRTRDVRRGVVALSCVALLAAVPLTLDLGWPGAERPPVISPRPDETSVTDLPMGDPPAIPHCDGADRIVGAGAPIEARCDVMLHRGGSTLHYAPDGLARLVDGERLPLGGGFPSYWFPALSVDGHYAAWVADAPGRGDAGTLHVVDLEDGSRVAEQPFPTSEVWVPGIDDLGRVYVATFETSKVWTYDIRSRRTVPVTDLPGVLPVRVRFVTADGIGVRGTGASTSVVGTVTADGDLTQRRQVDLDASTFSPDRSLVAHEEEGRFVVTPVGGGESVELDLPTEGSATWLPTWEDQRHLLFQFDPRSDVATVSLTYGVDAPARRTWLLRCDATDGSCEVALRPGWAAGLDVPVYR</sequence>
<proteinExistence type="predicted"/>
<reference evidence="2 3" key="1">
    <citation type="submission" date="2019-03" db="EMBL/GenBank/DDBJ databases">
        <title>Three New Species of Nocardioides, Nocardioides euryhalodurans sp. nov., Nocardioides seonyuensis sp. nov. and Nocardioides eburneoflavus sp. nov., Iolated from Soil.</title>
        <authorList>
            <person name="Roh S.G."/>
            <person name="Lee C."/>
            <person name="Kim M.-K."/>
            <person name="Kim S.B."/>
        </authorList>
    </citation>
    <scope>NUCLEOTIDE SEQUENCE [LARGE SCALE GENOMIC DNA]</scope>
    <source>
        <strain evidence="2 3">MMS17-SY117</strain>
    </source>
</reference>
<gene>
    <name evidence="2" type="ORF">EXE57_10375</name>
</gene>
<evidence type="ECO:0000256" key="1">
    <source>
        <dbReference type="SAM" id="Phobius"/>
    </source>
</evidence>
<dbReference type="OrthoDB" id="3756283at2"/>
<evidence type="ECO:0000313" key="2">
    <source>
        <dbReference type="EMBL" id="QBR92636.1"/>
    </source>
</evidence>
<dbReference type="AlphaFoldDB" id="A0A4P7GKQ7"/>
<protein>
    <recommendedName>
        <fullName evidence="4">WD40 repeat domain-containing protein</fullName>
    </recommendedName>
</protein>
<dbReference type="Proteomes" id="UP000294894">
    <property type="component" value="Chromosome"/>
</dbReference>
<dbReference type="SUPFAM" id="SSF50969">
    <property type="entry name" value="YVTN repeat-like/Quinoprotein amine dehydrogenase"/>
    <property type="match status" value="1"/>
</dbReference>
<evidence type="ECO:0000313" key="3">
    <source>
        <dbReference type="Proteomes" id="UP000294894"/>
    </source>
</evidence>
<dbReference type="KEGG" id="noy:EXE57_10375"/>
<dbReference type="RefSeq" id="WP_135077251.1">
    <property type="nucleotide sequence ID" value="NZ_CP038267.1"/>
</dbReference>
<keyword evidence="3" id="KW-1185">Reference proteome</keyword>